<sequence>MDISRFEKTNAQLEGLFNEIGTLSKKKPDDAINKFKLKFINQIILESNDILGDLNLPFADFRGFEEEDMPSNSDVVIILSQYLNCLEKLRADNITPYGGGWYWLLNGNRTETRTAPPKKIFHK</sequence>
<reference evidence="1" key="1">
    <citation type="journal article" date="2014" name="Int. J. Syst. Evol. Microbiol.">
        <title>Complete genome sequence of Corynebacterium casei LMG S-19264T (=DSM 44701T), isolated from a smear-ripened cheese.</title>
        <authorList>
            <consortium name="US DOE Joint Genome Institute (JGI-PGF)"/>
            <person name="Walter F."/>
            <person name="Albersmeier A."/>
            <person name="Kalinowski J."/>
            <person name="Ruckert C."/>
        </authorList>
    </citation>
    <scope>NUCLEOTIDE SEQUENCE</scope>
    <source>
        <strain evidence="1">CGMCC 1.12777</strain>
    </source>
</reference>
<gene>
    <name evidence="1" type="ORF">GCM10007096_41250</name>
</gene>
<name>A0A8J3EPK3_9BACL</name>
<organism evidence="1 2">
    <name type="scientific">Pullulanibacillus pueri</name>
    <dbReference type="NCBI Taxonomy" id="1437324"/>
    <lineage>
        <taxon>Bacteria</taxon>
        <taxon>Bacillati</taxon>
        <taxon>Bacillota</taxon>
        <taxon>Bacilli</taxon>
        <taxon>Bacillales</taxon>
        <taxon>Sporolactobacillaceae</taxon>
        <taxon>Pullulanibacillus</taxon>
    </lineage>
</organism>
<evidence type="ECO:0000313" key="2">
    <source>
        <dbReference type="Proteomes" id="UP000656813"/>
    </source>
</evidence>
<dbReference type="AlphaFoldDB" id="A0A8J3EPK3"/>
<dbReference type="EMBL" id="BMFV01000053">
    <property type="protein sequence ID" value="GGH88583.1"/>
    <property type="molecule type" value="Genomic_DNA"/>
</dbReference>
<protein>
    <submittedName>
        <fullName evidence="1">Uncharacterized protein</fullName>
    </submittedName>
</protein>
<proteinExistence type="predicted"/>
<reference evidence="1" key="2">
    <citation type="submission" date="2020-09" db="EMBL/GenBank/DDBJ databases">
        <authorList>
            <person name="Sun Q."/>
            <person name="Zhou Y."/>
        </authorList>
    </citation>
    <scope>NUCLEOTIDE SEQUENCE</scope>
    <source>
        <strain evidence="1">CGMCC 1.12777</strain>
    </source>
</reference>
<accession>A0A8J3EPK3</accession>
<evidence type="ECO:0000313" key="1">
    <source>
        <dbReference type="EMBL" id="GGH88583.1"/>
    </source>
</evidence>
<dbReference type="RefSeq" id="WP_204871352.1">
    <property type="nucleotide sequence ID" value="NZ_BMFV01000053.1"/>
</dbReference>
<dbReference type="Proteomes" id="UP000656813">
    <property type="component" value="Unassembled WGS sequence"/>
</dbReference>
<keyword evidence="2" id="KW-1185">Reference proteome</keyword>
<comment type="caution">
    <text evidence="1">The sequence shown here is derived from an EMBL/GenBank/DDBJ whole genome shotgun (WGS) entry which is preliminary data.</text>
</comment>